<sequence length="425" mass="46927">MVQGVNHVIFTVGCIVLSGQALRQRRQCAFQSGKRNNNLFSFSSLGNVTGSIQVCENTECCVGFFEVINNQAEVDILACNVAENDCPDSTCKPVMLHTGKNLKCVCNADLCNSNITWSPETPRDTYSYSADKIMIPVGLILTGTICLMIVAFILRFTAVNRKGLVTDTEMKPQWCPHYCTVGDLCSCLTAANFSEIDIADIELSQGSLHSYLCEHTSSWMLSLKLCQSLSEGLSYLHSDLRRDDVHKPSVAHGDLSSSNILVRADGSCVLCDFDCSTILQTFSRNKTTIEGHAWKGTLRYMSPEILQGNVNLSSSSCLIHGDIYSLGLLLWEIWMRCSDLFQGGLVAPHLLPYEHELGPIVTIESLIWFVDGMQRRPTIPKEWAQLPQGSALQDLLSDCWDCDPEARLTVTCVSDRLSSLQSSSP</sequence>
<organism evidence="16 17">
    <name type="scientific">Betta splendens</name>
    <name type="common">Siamese fighting fish</name>
    <dbReference type="NCBI Taxonomy" id="158456"/>
    <lineage>
        <taxon>Eukaryota</taxon>
        <taxon>Metazoa</taxon>
        <taxon>Chordata</taxon>
        <taxon>Craniata</taxon>
        <taxon>Vertebrata</taxon>
        <taxon>Euteleostomi</taxon>
        <taxon>Actinopterygii</taxon>
        <taxon>Neopterygii</taxon>
        <taxon>Teleostei</taxon>
        <taxon>Neoteleostei</taxon>
        <taxon>Acanthomorphata</taxon>
        <taxon>Anabantaria</taxon>
        <taxon>Anabantiformes</taxon>
        <taxon>Anabantoidei</taxon>
        <taxon>Osphronemidae</taxon>
        <taxon>Betta</taxon>
    </lineage>
</organism>
<dbReference type="InterPro" id="IPR011009">
    <property type="entry name" value="Kinase-like_dom_sf"/>
</dbReference>
<protein>
    <recommendedName>
        <fullName evidence="3">receptor protein serine/threonine kinase</fullName>
        <ecNumber evidence="3">2.7.11.30</ecNumber>
    </recommendedName>
</protein>
<evidence type="ECO:0000256" key="7">
    <source>
        <dbReference type="ARBA" id="ARBA00022729"/>
    </source>
</evidence>
<accession>A0A8M1HEV8</accession>
<evidence type="ECO:0000256" key="10">
    <source>
        <dbReference type="ARBA" id="ARBA00022840"/>
    </source>
</evidence>
<dbReference type="InterPro" id="IPR000333">
    <property type="entry name" value="TGFB_receptor"/>
</dbReference>
<gene>
    <name evidence="17" type="primary">LOC114855394</name>
</gene>
<evidence type="ECO:0000256" key="8">
    <source>
        <dbReference type="ARBA" id="ARBA00022741"/>
    </source>
</evidence>
<dbReference type="PANTHER" id="PTHR23255">
    <property type="entry name" value="TRANSFORMING GROWTH FACTOR-BETA RECEPTOR TYPE I AND II"/>
    <property type="match status" value="1"/>
</dbReference>
<reference evidence="17" key="1">
    <citation type="submission" date="2025-08" db="UniProtKB">
        <authorList>
            <consortium name="RefSeq"/>
        </authorList>
    </citation>
    <scope>IDENTIFICATION</scope>
</reference>
<feature type="transmembrane region" description="Helical" evidence="14">
    <location>
        <begin position="133"/>
        <end position="154"/>
    </location>
</feature>
<evidence type="ECO:0000259" key="15">
    <source>
        <dbReference type="PROSITE" id="PS50011"/>
    </source>
</evidence>
<keyword evidence="4" id="KW-0723">Serine/threonine-protein kinase</keyword>
<evidence type="ECO:0000256" key="9">
    <source>
        <dbReference type="ARBA" id="ARBA00022777"/>
    </source>
</evidence>
<dbReference type="PANTHER" id="PTHR23255:SF49">
    <property type="entry name" value="ANTI-MUELLERIAN HORMONE TYPE-2 RECEPTOR"/>
    <property type="match status" value="1"/>
</dbReference>
<dbReference type="AlphaFoldDB" id="A0A8M1HEV8"/>
<dbReference type="GO" id="GO:0005886">
    <property type="term" value="C:plasma membrane"/>
    <property type="evidence" value="ECO:0007669"/>
    <property type="project" value="TreeGrafter"/>
</dbReference>
<evidence type="ECO:0000256" key="12">
    <source>
        <dbReference type="ARBA" id="ARBA00023136"/>
    </source>
</evidence>
<evidence type="ECO:0000256" key="3">
    <source>
        <dbReference type="ARBA" id="ARBA00012401"/>
    </source>
</evidence>
<evidence type="ECO:0000313" key="16">
    <source>
        <dbReference type="Proteomes" id="UP000515150"/>
    </source>
</evidence>
<keyword evidence="10" id="KW-0067">ATP-binding</keyword>
<dbReference type="CDD" id="cd23616">
    <property type="entry name" value="TFP_LU_ECD_AMHR2"/>
    <property type="match status" value="1"/>
</dbReference>
<evidence type="ECO:0000256" key="4">
    <source>
        <dbReference type="ARBA" id="ARBA00022527"/>
    </source>
</evidence>
<dbReference type="GO" id="GO:0030509">
    <property type="term" value="P:BMP signaling pathway"/>
    <property type="evidence" value="ECO:0007669"/>
    <property type="project" value="TreeGrafter"/>
</dbReference>
<evidence type="ECO:0000256" key="2">
    <source>
        <dbReference type="ARBA" id="ARBA00009605"/>
    </source>
</evidence>
<dbReference type="RefSeq" id="XP_040926817.1">
    <property type="nucleotide sequence ID" value="XM_041070883.2"/>
</dbReference>
<name>A0A8M1HEV8_BETSP</name>
<keyword evidence="6 14" id="KW-0812">Transmembrane</keyword>
<dbReference type="EC" id="2.7.11.30" evidence="3"/>
<keyword evidence="11 14" id="KW-1133">Transmembrane helix</keyword>
<keyword evidence="9" id="KW-0418">Kinase</keyword>
<keyword evidence="13" id="KW-0675">Receptor</keyword>
<keyword evidence="12 14" id="KW-0472">Membrane</keyword>
<dbReference type="SUPFAM" id="SSF56112">
    <property type="entry name" value="Protein kinase-like (PK-like)"/>
    <property type="match status" value="1"/>
</dbReference>
<evidence type="ECO:0000256" key="1">
    <source>
        <dbReference type="ARBA" id="ARBA00004479"/>
    </source>
</evidence>
<dbReference type="GeneID" id="114855394"/>
<evidence type="ECO:0000256" key="5">
    <source>
        <dbReference type="ARBA" id="ARBA00022679"/>
    </source>
</evidence>
<dbReference type="SMART" id="SM00220">
    <property type="entry name" value="S_TKc"/>
    <property type="match status" value="1"/>
</dbReference>
<dbReference type="GO" id="GO:0005524">
    <property type="term" value="F:ATP binding"/>
    <property type="evidence" value="ECO:0007669"/>
    <property type="project" value="UniProtKB-KW"/>
</dbReference>
<evidence type="ECO:0000256" key="14">
    <source>
        <dbReference type="SAM" id="Phobius"/>
    </source>
</evidence>
<proteinExistence type="inferred from homology"/>
<evidence type="ECO:0000256" key="11">
    <source>
        <dbReference type="ARBA" id="ARBA00022989"/>
    </source>
</evidence>
<dbReference type="InterPro" id="IPR000719">
    <property type="entry name" value="Prot_kinase_dom"/>
</dbReference>
<dbReference type="GO" id="GO:0005024">
    <property type="term" value="F:transforming growth factor beta receptor activity"/>
    <property type="evidence" value="ECO:0007669"/>
    <property type="project" value="TreeGrafter"/>
</dbReference>
<keyword evidence="16" id="KW-1185">Reference proteome</keyword>
<keyword evidence="5" id="KW-0808">Transferase</keyword>
<evidence type="ECO:0000256" key="13">
    <source>
        <dbReference type="ARBA" id="ARBA00023170"/>
    </source>
</evidence>
<dbReference type="Gene3D" id="1.10.510.10">
    <property type="entry name" value="Transferase(Phosphotransferase) domain 1"/>
    <property type="match status" value="1"/>
</dbReference>
<evidence type="ECO:0000256" key="6">
    <source>
        <dbReference type="ARBA" id="ARBA00022692"/>
    </source>
</evidence>
<keyword evidence="7" id="KW-0732">Signal</keyword>
<dbReference type="PROSITE" id="PS50011">
    <property type="entry name" value="PROTEIN_KINASE_DOM"/>
    <property type="match status" value="1"/>
</dbReference>
<feature type="domain" description="Protein kinase" evidence="15">
    <location>
        <begin position="34"/>
        <end position="425"/>
    </location>
</feature>
<dbReference type="Pfam" id="PF00069">
    <property type="entry name" value="Pkinase"/>
    <property type="match status" value="1"/>
</dbReference>
<comment type="subcellular location">
    <subcellularLocation>
        <location evidence="1">Membrane</location>
        <topology evidence="1">Single-pass type I membrane protein</topology>
    </subcellularLocation>
</comment>
<dbReference type="GO" id="GO:0043235">
    <property type="term" value="C:receptor complex"/>
    <property type="evidence" value="ECO:0007669"/>
    <property type="project" value="TreeGrafter"/>
</dbReference>
<comment type="similarity">
    <text evidence="2">Belongs to the protein kinase superfamily. TKL Ser/Thr protein kinase family. TGFB receptor subfamily.</text>
</comment>
<dbReference type="Proteomes" id="UP000515150">
    <property type="component" value="Chromosome 5"/>
</dbReference>
<keyword evidence="8" id="KW-0547">Nucleotide-binding</keyword>
<evidence type="ECO:0000313" key="17">
    <source>
        <dbReference type="RefSeq" id="XP_040926817.1"/>
    </source>
</evidence>